<name>A0ABN0FSS8_9BURK</name>
<reference evidence="1 2" key="1">
    <citation type="journal article" date="2012" name="J. Bacteriol.">
        <title>Draft Genome Sequence of the Soil Bacterium Burkholderia terrae Strain BS001, Which Interacts with Fungal Surface Structures.</title>
        <authorList>
            <person name="Nazir R."/>
            <person name="Hansen M.A."/>
            <person name="Sorensen S."/>
            <person name="van Elsas J.D."/>
        </authorList>
    </citation>
    <scope>NUCLEOTIDE SEQUENCE [LARGE SCALE GENOMIC DNA]</scope>
    <source>
        <strain evidence="1 2">BS001</strain>
    </source>
</reference>
<protein>
    <submittedName>
        <fullName evidence="1">Transcriptional regulator</fullName>
    </submittedName>
</protein>
<gene>
    <name evidence="1" type="ORF">WQE_07232</name>
</gene>
<dbReference type="EMBL" id="AKAU01000053">
    <property type="protein sequence ID" value="EIN01803.1"/>
    <property type="molecule type" value="Genomic_DNA"/>
</dbReference>
<dbReference type="PANTHER" id="PTHR47691">
    <property type="entry name" value="REGULATOR-RELATED"/>
    <property type="match status" value="1"/>
</dbReference>
<dbReference type="Proteomes" id="UP000004980">
    <property type="component" value="Unassembled WGS sequence"/>
</dbReference>
<dbReference type="PANTHER" id="PTHR47691:SF3">
    <property type="entry name" value="HTH-TYPE TRANSCRIPTIONAL REGULATOR RV0890C-RELATED"/>
    <property type="match status" value="1"/>
</dbReference>
<evidence type="ECO:0000313" key="1">
    <source>
        <dbReference type="EMBL" id="EIN01803.1"/>
    </source>
</evidence>
<organism evidence="1 2">
    <name type="scientific">Paraburkholderia hospita</name>
    <dbReference type="NCBI Taxonomy" id="169430"/>
    <lineage>
        <taxon>Bacteria</taxon>
        <taxon>Pseudomonadati</taxon>
        <taxon>Pseudomonadota</taxon>
        <taxon>Betaproteobacteria</taxon>
        <taxon>Burkholderiales</taxon>
        <taxon>Burkholderiaceae</taxon>
        <taxon>Paraburkholderia</taxon>
    </lineage>
</organism>
<sequence>MCRRLDRLPLALELAASRVATLGLKVLANGLNDRLDLLTCGLRSALPRHQSPRATFDWSYTLLRPAAQRHFRLLAFFTDTFSFEGAYALAGGFETSLDTFAFLLDELTTKSLVSLHSVNGQPRYLLSECARAYAIEKLRDEGELAPVQMRYTQYVRTRNSDAYCNSECGER</sequence>
<accession>A0ABN0FSS8</accession>
<evidence type="ECO:0000313" key="2">
    <source>
        <dbReference type="Proteomes" id="UP000004980"/>
    </source>
</evidence>
<proteinExistence type="predicted"/>
<comment type="caution">
    <text evidence="1">The sequence shown here is derived from an EMBL/GenBank/DDBJ whole genome shotgun (WGS) entry which is preliminary data.</text>
</comment>
<keyword evidence="2" id="KW-1185">Reference proteome</keyword>